<evidence type="ECO:0000256" key="4">
    <source>
        <dbReference type="RuleBase" id="RU004514"/>
    </source>
</evidence>
<dbReference type="OrthoDB" id="1915887at2759"/>
<keyword evidence="1 2" id="KW-0663">Pyridoxal phosphate</keyword>
<dbReference type="PIRSF" id="PIRSF004848">
    <property type="entry name" value="YBL036c_PLPDEIII"/>
    <property type="match status" value="1"/>
</dbReference>
<dbReference type="InterPro" id="IPR011078">
    <property type="entry name" value="PyrdxlP_homeostasis"/>
</dbReference>
<dbReference type="PANTHER" id="PTHR10146">
    <property type="entry name" value="PROLINE SYNTHETASE CO-TRANSCRIBED BACTERIAL HOMOLOG PROTEIN"/>
    <property type="match status" value="1"/>
</dbReference>
<dbReference type="GO" id="GO:0030170">
    <property type="term" value="F:pyridoxal phosphate binding"/>
    <property type="evidence" value="ECO:0007669"/>
    <property type="project" value="UniProtKB-UniRule"/>
</dbReference>
<feature type="compositionally biased region" description="Basic and acidic residues" evidence="5">
    <location>
        <begin position="250"/>
        <end position="263"/>
    </location>
</feature>
<dbReference type="SUPFAM" id="SSF51419">
    <property type="entry name" value="PLP-binding barrel"/>
    <property type="match status" value="1"/>
</dbReference>
<dbReference type="EMBL" id="CAJHNH020000490">
    <property type="protein sequence ID" value="CAG5118012.1"/>
    <property type="molecule type" value="Genomic_DNA"/>
</dbReference>
<dbReference type="FunFam" id="3.20.20.10:FF:000007">
    <property type="entry name" value="Pyridoxal phosphate homeostasis protein"/>
    <property type="match status" value="1"/>
</dbReference>
<dbReference type="InterPro" id="IPR029066">
    <property type="entry name" value="PLP-binding_barrel"/>
</dbReference>
<reference evidence="7" key="1">
    <citation type="submission" date="2021-04" db="EMBL/GenBank/DDBJ databases">
        <authorList>
            <consortium name="Molecular Ecology Group"/>
        </authorList>
    </citation>
    <scope>NUCLEOTIDE SEQUENCE</scope>
</reference>
<comment type="similarity">
    <text evidence="2 4">Belongs to the pyridoxal phosphate-binding protein YggS/PROSC family.</text>
</comment>
<gene>
    <name evidence="7" type="ORF">CUNI_LOCUS3570</name>
</gene>
<comment type="function">
    <text evidence="2">Pyridoxal 5'-phosphate (PLP)-binding protein, which may be involved in intracellular homeostatic regulation of pyridoxal 5'-phosphate (PLP), the active form of vitamin B6.</text>
</comment>
<protein>
    <recommendedName>
        <fullName evidence="2">Pyridoxal phosphate homeostasis protein</fullName>
        <shortName evidence="2">PLP homeostasis protein</shortName>
    </recommendedName>
</protein>
<dbReference type="Proteomes" id="UP000678393">
    <property type="component" value="Unassembled WGS sequence"/>
</dbReference>
<comment type="cofactor">
    <cofactor evidence="3">
        <name>pyridoxal 5'-phosphate</name>
        <dbReference type="ChEBI" id="CHEBI:597326"/>
    </cofactor>
</comment>
<dbReference type="PANTHER" id="PTHR10146:SF14">
    <property type="entry name" value="PYRIDOXAL PHOSPHATE HOMEOSTASIS PROTEIN"/>
    <property type="match status" value="1"/>
</dbReference>
<evidence type="ECO:0000313" key="7">
    <source>
        <dbReference type="EMBL" id="CAG5118012.1"/>
    </source>
</evidence>
<feature type="region of interest" description="Disordered" evidence="5">
    <location>
        <begin position="243"/>
        <end position="263"/>
    </location>
</feature>
<dbReference type="HAMAP" id="MF_02087">
    <property type="entry name" value="PLP_homeostasis"/>
    <property type="match status" value="1"/>
</dbReference>
<dbReference type="Gene3D" id="3.20.20.10">
    <property type="entry name" value="Alanine racemase"/>
    <property type="match status" value="1"/>
</dbReference>
<evidence type="ECO:0000256" key="2">
    <source>
        <dbReference type="HAMAP-Rule" id="MF_03225"/>
    </source>
</evidence>
<evidence type="ECO:0000256" key="5">
    <source>
        <dbReference type="SAM" id="MobiDB-lite"/>
    </source>
</evidence>
<sequence length="263" mass="29541">MSTAGFSIARQIKLVLDKMEAAALRRPESLQYAKPRLVAVSKTKSVDMIIEAYDAGQRHFGENYVVELYDKASDFELQDRCRDIRWHFIGHLQRNKVSKLLDVPNLFVVETVDSIRLAKAINETWQRLNKIDPLNVMAQVNTSGEESKSGCAPEEVVQLVKYIKEECPRISLVGLMTIGSFDHDPSTGPNPDFQALFKARENVCKELDMRPQDLDLSMGMSNDFEHAIEMGSTSVRVGSTIFGSRSAPETSHEHKETELHASA</sequence>
<dbReference type="AlphaFoldDB" id="A0A8S3YR78"/>
<evidence type="ECO:0000256" key="1">
    <source>
        <dbReference type="ARBA" id="ARBA00022898"/>
    </source>
</evidence>
<evidence type="ECO:0000259" key="6">
    <source>
        <dbReference type="Pfam" id="PF01168"/>
    </source>
</evidence>
<comment type="caution">
    <text evidence="7">The sequence shown here is derived from an EMBL/GenBank/DDBJ whole genome shotgun (WGS) entry which is preliminary data.</text>
</comment>
<dbReference type="CDD" id="cd06822">
    <property type="entry name" value="PLPDE_III_YBL036c_euk"/>
    <property type="match status" value="1"/>
</dbReference>
<evidence type="ECO:0000256" key="3">
    <source>
        <dbReference type="PIRSR" id="PIRSR004848-1"/>
    </source>
</evidence>
<feature type="modified residue" description="N6-(pyridoxal phosphate)lysine" evidence="2 3">
    <location>
        <position position="42"/>
    </location>
</feature>
<proteinExistence type="inferred from homology"/>
<organism evidence="7 8">
    <name type="scientific">Candidula unifasciata</name>
    <dbReference type="NCBI Taxonomy" id="100452"/>
    <lineage>
        <taxon>Eukaryota</taxon>
        <taxon>Metazoa</taxon>
        <taxon>Spiralia</taxon>
        <taxon>Lophotrochozoa</taxon>
        <taxon>Mollusca</taxon>
        <taxon>Gastropoda</taxon>
        <taxon>Heterobranchia</taxon>
        <taxon>Euthyneura</taxon>
        <taxon>Panpulmonata</taxon>
        <taxon>Eupulmonata</taxon>
        <taxon>Stylommatophora</taxon>
        <taxon>Helicina</taxon>
        <taxon>Helicoidea</taxon>
        <taxon>Geomitridae</taxon>
        <taxon>Candidula</taxon>
    </lineage>
</organism>
<evidence type="ECO:0000313" key="8">
    <source>
        <dbReference type="Proteomes" id="UP000678393"/>
    </source>
</evidence>
<dbReference type="NCBIfam" id="TIGR00044">
    <property type="entry name" value="YggS family pyridoxal phosphate-dependent enzyme"/>
    <property type="match status" value="1"/>
</dbReference>
<accession>A0A8S3YR78</accession>
<keyword evidence="8" id="KW-1185">Reference proteome</keyword>
<name>A0A8S3YR78_9EUPU</name>
<dbReference type="Pfam" id="PF01168">
    <property type="entry name" value="Ala_racemase_N"/>
    <property type="match status" value="1"/>
</dbReference>
<dbReference type="InterPro" id="IPR001608">
    <property type="entry name" value="Ala_racemase_N"/>
</dbReference>
<feature type="domain" description="Alanine racemase N-terminal" evidence="6">
    <location>
        <begin position="34"/>
        <end position="245"/>
    </location>
</feature>
<dbReference type="PROSITE" id="PS01211">
    <property type="entry name" value="UPF0001"/>
    <property type="match status" value="1"/>
</dbReference>